<keyword evidence="6" id="KW-1185">Reference proteome</keyword>
<evidence type="ECO:0008006" key="7">
    <source>
        <dbReference type="Google" id="ProtNLM"/>
    </source>
</evidence>
<dbReference type="PANTHER" id="PTHR23155">
    <property type="entry name" value="DISEASE RESISTANCE PROTEIN RP"/>
    <property type="match status" value="1"/>
</dbReference>
<keyword evidence="2" id="KW-0611">Plant defense</keyword>
<feature type="domain" description="Disease resistance protein winged helix" evidence="3">
    <location>
        <begin position="74"/>
        <end position="145"/>
    </location>
</feature>
<dbReference type="EMBL" id="JBBPBK010000006">
    <property type="protein sequence ID" value="KAK9283010.1"/>
    <property type="molecule type" value="Genomic_DNA"/>
</dbReference>
<dbReference type="InterPro" id="IPR044974">
    <property type="entry name" value="Disease_R_plants"/>
</dbReference>
<dbReference type="Gene3D" id="1.10.10.10">
    <property type="entry name" value="Winged helix-like DNA-binding domain superfamily/Winged helix DNA-binding domain"/>
    <property type="match status" value="1"/>
</dbReference>
<evidence type="ECO:0000256" key="2">
    <source>
        <dbReference type="ARBA" id="ARBA00022821"/>
    </source>
</evidence>
<dbReference type="Pfam" id="PF23559">
    <property type="entry name" value="WHD_DRP"/>
    <property type="match status" value="1"/>
</dbReference>
<reference evidence="5 6" key="1">
    <citation type="journal article" date="2024" name="Plant J.">
        <title>Genome sequences and population genomics reveal climatic adaptation and genomic divergence between two closely related sweetgum species.</title>
        <authorList>
            <person name="Xu W.Q."/>
            <person name="Ren C.Q."/>
            <person name="Zhang X.Y."/>
            <person name="Comes H.P."/>
            <person name="Liu X.H."/>
            <person name="Li Y.G."/>
            <person name="Kettle C.J."/>
            <person name="Jalonen R."/>
            <person name="Gaisberger H."/>
            <person name="Ma Y.Z."/>
            <person name="Qiu Y.X."/>
        </authorList>
    </citation>
    <scope>NUCLEOTIDE SEQUENCE [LARGE SCALE GENOMIC DNA]</scope>
    <source>
        <strain evidence="5">Hangzhou</strain>
    </source>
</reference>
<dbReference type="InterPro" id="IPR042197">
    <property type="entry name" value="Apaf_helical"/>
</dbReference>
<dbReference type="Proteomes" id="UP001415857">
    <property type="component" value="Unassembled WGS sequence"/>
</dbReference>
<dbReference type="GO" id="GO:0043531">
    <property type="term" value="F:ADP binding"/>
    <property type="evidence" value="ECO:0007669"/>
    <property type="project" value="InterPro"/>
</dbReference>
<gene>
    <name evidence="5" type="ORF">L1049_011237</name>
</gene>
<dbReference type="Gene3D" id="1.10.8.430">
    <property type="entry name" value="Helical domain of apoptotic protease-activating factors"/>
    <property type="match status" value="1"/>
</dbReference>
<dbReference type="GO" id="GO:0098542">
    <property type="term" value="P:defense response to other organism"/>
    <property type="evidence" value="ECO:0007669"/>
    <property type="project" value="TreeGrafter"/>
</dbReference>
<dbReference type="PANTHER" id="PTHR23155:SF1205">
    <property type="entry name" value="DISEASE RESISTANCE PROTEIN RPM1"/>
    <property type="match status" value="1"/>
</dbReference>
<dbReference type="Pfam" id="PF23598">
    <property type="entry name" value="LRR_14"/>
    <property type="match status" value="1"/>
</dbReference>
<dbReference type="AlphaFoldDB" id="A0AAP0RXA5"/>
<organism evidence="5 6">
    <name type="scientific">Liquidambar formosana</name>
    <name type="common">Formosan gum</name>
    <dbReference type="NCBI Taxonomy" id="63359"/>
    <lineage>
        <taxon>Eukaryota</taxon>
        <taxon>Viridiplantae</taxon>
        <taxon>Streptophyta</taxon>
        <taxon>Embryophyta</taxon>
        <taxon>Tracheophyta</taxon>
        <taxon>Spermatophyta</taxon>
        <taxon>Magnoliopsida</taxon>
        <taxon>eudicotyledons</taxon>
        <taxon>Gunneridae</taxon>
        <taxon>Pentapetalae</taxon>
        <taxon>Saxifragales</taxon>
        <taxon>Altingiaceae</taxon>
        <taxon>Liquidambar</taxon>
    </lineage>
</organism>
<proteinExistence type="predicted"/>
<dbReference type="SUPFAM" id="SSF52540">
    <property type="entry name" value="P-loop containing nucleoside triphosphate hydrolases"/>
    <property type="match status" value="1"/>
</dbReference>
<name>A0AAP0RXA5_LIQFO</name>
<dbReference type="InterPro" id="IPR032675">
    <property type="entry name" value="LRR_dom_sf"/>
</dbReference>
<dbReference type="InterPro" id="IPR027417">
    <property type="entry name" value="P-loop_NTPase"/>
</dbReference>
<dbReference type="InterPro" id="IPR036388">
    <property type="entry name" value="WH-like_DNA-bd_sf"/>
</dbReference>
<sequence>MLRRCEGLPLAIVAVSGVLATKDKNRIDEWEMVHQSLGVELEGDDRFKNVKKVLSLSYDDLPSHLKSCFMYLSIFPSEHLIERMRLIRLWIAEGFVEEKEGKTLEEVAEGYLNQLFNRSLLQVAGTTIDGQVKTCRIHDLLREIVLYKSTSQNFVAIANQQHRRWPENVRRLSVDKSLRNVRKNKVFSQLRSLLMFGVVDLPSNSSVLSLFSGGLRLLKVLDLRGTPLESFPNEITKLFHLRYLSLRNTKVKMLPSSIGKLQNLETIDLKQTYVTELPVGILKLQRLRHLLVYRYIVESPLPFYFVQSWKVPPGIGGLVSLQKLCFIESDQGSGNLLGEIGRLSQLRRFAIKKCKREDGAALCSSLEKLSNLRSLSISSVGDDEFIDLQRLSSSPGPLRLLQRLYLTGRLEKMPGWISSLHSLVKLRLRWSRLRDDPLEALGMLTNLVELRLVEAYDGQTLCCKSGGFQRLKVLRLDKLEGLRLLRLEEGAVPKLEELIVMRCNLLERVPSGIEHHTNLKSLYFFDMPTDFFMTLKLDREGGDYWKIAHIPEVYMGSAKDGRVSGRFL</sequence>
<keyword evidence="1" id="KW-0677">Repeat</keyword>
<dbReference type="FunFam" id="1.10.10.10:FF:000322">
    <property type="entry name" value="Probable disease resistance protein At1g63360"/>
    <property type="match status" value="1"/>
</dbReference>
<accession>A0AAP0RXA5</accession>
<evidence type="ECO:0000313" key="5">
    <source>
        <dbReference type="EMBL" id="KAK9283010.1"/>
    </source>
</evidence>
<evidence type="ECO:0000256" key="1">
    <source>
        <dbReference type="ARBA" id="ARBA00022737"/>
    </source>
</evidence>
<evidence type="ECO:0000313" key="6">
    <source>
        <dbReference type="Proteomes" id="UP001415857"/>
    </source>
</evidence>
<dbReference type="InterPro" id="IPR058922">
    <property type="entry name" value="WHD_DRP"/>
</dbReference>
<protein>
    <recommendedName>
        <fullName evidence="7">NB-ARC domain-containing protein</fullName>
    </recommendedName>
</protein>
<evidence type="ECO:0000259" key="3">
    <source>
        <dbReference type="Pfam" id="PF23559"/>
    </source>
</evidence>
<dbReference type="SUPFAM" id="SSF52058">
    <property type="entry name" value="L domain-like"/>
    <property type="match status" value="1"/>
</dbReference>
<comment type="caution">
    <text evidence="5">The sequence shown here is derived from an EMBL/GenBank/DDBJ whole genome shotgun (WGS) entry which is preliminary data.</text>
</comment>
<dbReference type="InterPro" id="IPR055414">
    <property type="entry name" value="LRR_R13L4/SHOC2-like"/>
</dbReference>
<dbReference type="Gene3D" id="3.80.10.10">
    <property type="entry name" value="Ribonuclease Inhibitor"/>
    <property type="match status" value="2"/>
</dbReference>
<evidence type="ECO:0000259" key="4">
    <source>
        <dbReference type="Pfam" id="PF23598"/>
    </source>
</evidence>
<feature type="domain" description="Disease resistance R13L4/SHOC-2-like LRR" evidence="4">
    <location>
        <begin position="190"/>
        <end position="501"/>
    </location>
</feature>